<feature type="domain" description="SHSP" evidence="3">
    <location>
        <begin position="63"/>
        <end position="178"/>
    </location>
</feature>
<dbReference type="CDD" id="cd06464">
    <property type="entry name" value="ACD_sHsps-like"/>
    <property type="match status" value="1"/>
</dbReference>
<evidence type="ECO:0000256" key="2">
    <source>
        <dbReference type="RuleBase" id="RU003616"/>
    </source>
</evidence>
<dbReference type="PROSITE" id="PS01031">
    <property type="entry name" value="SHSP"/>
    <property type="match status" value="1"/>
</dbReference>
<reference evidence="5 6" key="1">
    <citation type="submission" date="2017-07" db="EMBL/GenBank/DDBJ databases">
        <authorList>
            <person name="Sun Z.S."/>
            <person name="Albrecht U."/>
            <person name="Echele G."/>
            <person name="Lee C.C."/>
        </authorList>
    </citation>
    <scope>NUCLEOTIDE SEQUENCE [LARGE SCALE GENOMIC DNA]</scope>
    <source>
        <strain evidence="5 6">CGMCC 1.12710</strain>
    </source>
</reference>
<dbReference type="InterPro" id="IPR031107">
    <property type="entry name" value="Small_HSP"/>
</dbReference>
<dbReference type="Pfam" id="PF00011">
    <property type="entry name" value="HSP20"/>
    <property type="match status" value="1"/>
</dbReference>
<dbReference type="SUPFAM" id="SSF49764">
    <property type="entry name" value="HSP20-like chaperones"/>
    <property type="match status" value="1"/>
</dbReference>
<protein>
    <submittedName>
        <fullName evidence="5">HSP20 family protein</fullName>
    </submittedName>
</protein>
<dbReference type="InterPro" id="IPR002068">
    <property type="entry name" value="A-crystallin/Hsp20_dom"/>
</dbReference>
<keyword evidence="6" id="KW-1185">Reference proteome</keyword>
<accession>A0A239PPK2</accession>
<dbReference type="Gene3D" id="2.60.40.790">
    <property type="match status" value="1"/>
</dbReference>
<gene>
    <name evidence="5" type="ORF">SAMN06297382_1261</name>
</gene>
<organism evidence="5 6">
    <name type="scientific">Amphiplicatus metriothermophilus</name>
    <dbReference type="NCBI Taxonomy" id="1519374"/>
    <lineage>
        <taxon>Bacteria</taxon>
        <taxon>Pseudomonadati</taxon>
        <taxon>Pseudomonadota</taxon>
        <taxon>Alphaproteobacteria</taxon>
        <taxon>Parvularculales</taxon>
        <taxon>Parvularculaceae</taxon>
        <taxon>Amphiplicatus</taxon>
    </lineage>
</organism>
<dbReference type="PROSITE" id="PS51203">
    <property type="entry name" value="CS"/>
    <property type="match status" value="1"/>
</dbReference>
<dbReference type="OrthoDB" id="9808910at2"/>
<dbReference type="InterPro" id="IPR007052">
    <property type="entry name" value="CS_dom"/>
</dbReference>
<dbReference type="Proteomes" id="UP000198346">
    <property type="component" value="Unassembled WGS sequence"/>
</dbReference>
<dbReference type="AlphaFoldDB" id="A0A239PPK2"/>
<evidence type="ECO:0000256" key="1">
    <source>
        <dbReference type="PROSITE-ProRule" id="PRU00285"/>
    </source>
</evidence>
<proteinExistence type="inferred from homology"/>
<name>A0A239PPK2_9PROT</name>
<dbReference type="InterPro" id="IPR008978">
    <property type="entry name" value="HSP20-like_chaperone"/>
</dbReference>
<dbReference type="PANTHER" id="PTHR11527">
    <property type="entry name" value="HEAT-SHOCK PROTEIN 20 FAMILY MEMBER"/>
    <property type="match status" value="1"/>
</dbReference>
<sequence length="178" mass="20094">MRITDLVPWRRKKSGGALESPGGRALAIRDGGDRDPVLSLHRDLNTAFDRFFDRFERSFFGGAGVGFFSQPRADVAESDDAFRISIDLPGLDEKDIDVTLSGDALTIRGERREEREENEKGYFLHERSYGSFFRSIPLPPGVDPDRAKAEFKKGVLRITLPKSEEAKRHTRRIEVKAA</sequence>
<evidence type="ECO:0000313" key="5">
    <source>
        <dbReference type="EMBL" id="SNT72224.1"/>
    </source>
</evidence>
<evidence type="ECO:0000259" key="4">
    <source>
        <dbReference type="PROSITE" id="PS51203"/>
    </source>
</evidence>
<comment type="similarity">
    <text evidence="1 2">Belongs to the small heat shock protein (HSP20) family.</text>
</comment>
<dbReference type="RefSeq" id="WP_089411737.1">
    <property type="nucleotide sequence ID" value="NZ_JACIJT010000002.1"/>
</dbReference>
<evidence type="ECO:0000313" key="6">
    <source>
        <dbReference type="Proteomes" id="UP000198346"/>
    </source>
</evidence>
<feature type="domain" description="CS" evidence="4">
    <location>
        <begin position="68"/>
        <end position="174"/>
    </location>
</feature>
<evidence type="ECO:0000259" key="3">
    <source>
        <dbReference type="PROSITE" id="PS01031"/>
    </source>
</evidence>
<dbReference type="EMBL" id="FZQA01000002">
    <property type="protein sequence ID" value="SNT72224.1"/>
    <property type="molecule type" value="Genomic_DNA"/>
</dbReference>